<sequence>MTNSISTLASVDWKRMASFTIKNPRQAFINAVLAYFAVRQVAKAARKVSVYGLRHVLSQLWKAVAGGVIRQMRRAPGAGAVVQRDIAKAVKEIEKSMRIDLPGETKYRAIPDAAMSEDEIFAVLQRRQDEAGVDWKNGRASGAVYHGGEELGRLTNKAYAMFNLSNPLHPGVFPGLRRLEAEVVQMVIDLYNGTGECCGTTTSGGTESIIMAIHAHVAWGRKTRGIEKPNIVVPVTAHAAFDKAA</sequence>
<reference evidence="1" key="1">
    <citation type="submission" date="2022-07" db="EMBL/GenBank/DDBJ databases">
        <title>Phylogenomic reconstructions and comparative analyses of Kickxellomycotina fungi.</title>
        <authorList>
            <person name="Reynolds N.K."/>
            <person name="Stajich J.E."/>
            <person name="Barry K."/>
            <person name="Grigoriev I.V."/>
            <person name="Crous P."/>
            <person name="Smith M.E."/>
        </authorList>
    </citation>
    <scope>NUCLEOTIDE SEQUENCE</scope>
    <source>
        <strain evidence="1">BCRC 34780</strain>
    </source>
</reference>
<proteinExistence type="predicted"/>
<organism evidence="1 2">
    <name type="scientific">Coemansia helicoidea</name>
    <dbReference type="NCBI Taxonomy" id="1286919"/>
    <lineage>
        <taxon>Eukaryota</taxon>
        <taxon>Fungi</taxon>
        <taxon>Fungi incertae sedis</taxon>
        <taxon>Zoopagomycota</taxon>
        <taxon>Kickxellomycotina</taxon>
        <taxon>Kickxellomycetes</taxon>
        <taxon>Kickxellales</taxon>
        <taxon>Kickxellaceae</taxon>
        <taxon>Coemansia</taxon>
    </lineage>
</organism>
<keyword evidence="1" id="KW-0456">Lyase</keyword>
<evidence type="ECO:0000313" key="2">
    <source>
        <dbReference type="Proteomes" id="UP001140087"/>
    </source>
</evidence>
<keyword evidence="2" id="KW-1185">Reference proteome</keyword>
<dbReference type="Proteomes" id="UP001140087">
    <property type="component" value="Unassembled WGS sequence"/>
</dbReference>
<comment type="caution">
    <text evidence="1">The sequence shown here is derived from an EMBL/GenBank/DDBJ whole genome shotgun (WGS) entry which is preliminary data.</text>
</comment>
<dbReference type="EMBL" id="JANBUN010001188">
    <property type="protein sequence ID" value="KAJ2799231.1"/>
    <property type="molecule type" value="Genomic_DNA"/>
</dbReference>
<evidence type="ECO:0000313" key="1">
    <source>
        <dbReference type="EMBL" id="KAJ2799231.1"/>
    </source>
</evidence>
<dbReference type="EC" id="4.1.2.27" evidence="1"/>
<protein>
    <submittedName>
        <fullName evidence="1">Dihydrosphingosine phosphate lyase</fullName>
        <ecNumber evidence="1">4.1.2.27</ecNumber>
    </submittedName>
</protein>
<feature type="non-terminal residue" evidence="1">
    <location>
        <position position="245"/>
    </location>
</feature>
<accession>A0ACC1L2K7</accession>
<gene>
    <name evidence="1" type="primary">DPL1</name>
    <name evidence="1" type="ORF">H4R21_003623</name>
</gene>
<name>A0ACC1L2K7_9FUNG</name>